<dbReference type="InterPro" id="IPR012677">
    <property type="entry name" value="Nucleotide-bd_a/b_plait_sf"/>
</dbReference>
<dbReference type="Pfam" id="PF03372">
    <property type="entry name" value="Exo_endo_phos"/>
    <property type="match status" value="1"/>
</dbReference>
<dbReference type="PANTHER" id="PTHR33710:SF64">
    <property type="entry name" value="ENDONUCLEASE_EXONUCLEASE_PHOSPHATASE DOMAIN-CONTAINING PROTEIN"/>
    <property type="match status" value="1"/>
</dbReference>
<dbReference type="InterPro" id="IPR036691">
    <property type="entry name" value="Endo/exonu/phosph_ase_sf"/>
</dbReference>
<dbReference type="Gene3D" id="3.60.10.10">
    <property type="entry name" value="Endonuclease/exonuclease/phosphatase"/>
    <property type="match status" value="1"/>
</dbReference>
<accession>A0ABR2UC97</accession>
<dbReference type="Pfam" id="PF00076">
    <property type="entry name" value="RRM_1"/>
    <property type="match status" value="1"/>
</dbReference>
<dbReference type="EMBL" id="JBBPBN010000001">
    <property type="protein sequence ID" value="KAK9047122.1"/>
    <property type="molecule type" value="Genomic_DNA"/>
</dbReference>
<dbReference type="InterPro" id="IPR005135">
    <property type="entry name" value="Endo/exonuclease/phosphatase"/>
</dbReference>
<protein>
    <recommendedName>
        <fullName evidence="3">RRM domain-containing protein</fullName>
    </recommendedName>
</protein>
<comment type="caution">
    <text evidence="4">The sequence shown here is derived from an EMBL/GenBank/DDBJ whole genome shotgun (WGS) entry which is preliminary data.</text>
</comment>
<feature type="region of interest" description="Disordered" evidence="2">
    <location>
        <begin position="508"/>
        <end position="538"/>
    </location>
</feature>
<name>A0ABR2UC97_9ROSI</name>
<evidence type="ECO:0000313" key="4">
    <source>
        <dbReference type="EMBL" id="KAK9047122.1"/>
    </source>
</evidence>
<gene>
    <name evidence="4" type="ORF">V6N11_052978</name>
</gene>
<dbReference type="SUPFAM" id="SSF56219">
    <property type="entry name" value="DNase I-like"/>
    <property type="match status" value="1"/>
</dbReference>
<dbReference type="InterPro" id="IPR000504">
    <property type="entry name" value="RRM_dom"/>
</dbReference>
<evidence type="ECO:0000256" key="1">
    <source>
        <dbReference type="PROSITE-ProRule" id="PRU00176"/>
    </source>
</evidence>
<dbReference type="Proteomes" id="UP001396334">
    <property type="component" value="Unassembled WGS sequence"/>
</dbReference>
<sequence length="804" mass="90713">MGDERSRQERKSPWGGDFKRRGKHLGEAFSVYGNVTDVYITYNNPRRINKAYTFAFIRFSTLDEAYRAVDRAHNRRMDGFFIRVFMGKEQQSKVSAKNINECRRGPKSISEDNLVAKVISNKSVDKSRVFMYTNGRSYKEVLMSKPMSNPGDDVDRQGLEEATNPDLTRKEINFEPFNFSIPKADLVWLEHCLVGQVKGMYDAHVVQQALCSEGFRVKVSVWSGFYVIIQFEEEEQIQIFWDLKDSMLGLWFDDIDSVDHFIKNKKLKVWLILGNVPLAAWNESVFVALANRWGSLISVEDDTSKRVRLDEARILVGVSQVSDIPQSTNIFINGEKFCIRVSVAAFEDHRCWIDALGTQANVDVMMENQGDGDESGKFEVLVSDTMVAGSHFPISVEKLPVTELGRGTQKANNLVENNLEVGLAQSGQSQVEIGDSEGLVDIPIAQQSGSSKFSDESSEAHLPLLDKESGLFKVRPKYLRSARNSSKLSFRSKVDKALWWASPNFTPVPSKQKRDKGKSSSSMSVSVPLDRPSSRSNQEDYNEEIQAILETCKALEIRFKGGDEAVSKRILLSWNVRRFGRKEKIKAARDLLARVKPSVGFFQETKLDQVNGNFGRKLWGNLHRCVVSSPAIGSAGGLISTWDPEFFSVSDRIINQRFIVLVGTLTNGNHSFGFVNVYEPSIDSTKTEFFEELYKVITKFNVAWVVGGDFNAFLNPEEKLGLSLNSFSMNVFKEFVGNMQGIDLPLCGEAFTWCNIRDPPTFVRLDRFIVTADVLLKFPNICQVLLPRAISDHNAILLHYTPVN</sequence>
<keyword evidence="5" id="KW-1185">Reference proteome</keyword>
<organism evidence="4 5">
    <name type="scientific">Hibiscus sabdariffa</name>
    <name type="common">roselle</name>
    <dbReference type="NCBI Taxonomy" id="183260"/>
    <lineage>
        <taxon>Eukaryota</taxon>
        <taxon>Viridiplantae</taxon>
        <taxon>Streptophyta</taxon>
        <taxon>Embryophyta</taxon>
        <taxon>Tracheophyta</taxon>
        <taxon>Spermatophyta</taxon>
        <taxon>Magnoliopsida</taxon>
        <taxon>eudicotyledons</taxon>
        <taxon>Gunneridae</taxon>
        <taxon>Pentapetalae</taxon>
        <taxon>rosids</taxon>
        <taxon>malvids</taxon>
        <taxon>Malvales</taxon>
        <taxon>Malvaceae</taxon>
        <taxon>Malvoideae</taxon>
        <taxon>Hibiscus</taxon>
    </lineage>
</organism>
<evidence type="ECO:0000313" key="5">
    <source>
        <dbReference type="Proteomes" id="UP001396334"/>
    </source>
</evidence>
<dbReference type="PANTHER" id="PTHR33710">
    <property type="entry name" value="BNAC02G09200D PROTEIN"/>
    <property type="match status" value="1"/>
</dbReference>
<dbReference type="InterPro" id="IPR035979">
    <property type="entry name" value="RBD_domain_sf"/>
</dbReference>
<reference evidence="4 5" key="1">
    <citation type="journal article" date="2024" name="G3 (Bethesda)">
        <title>Genome assembly of Hibiscus sabdariffa L. provides insights into metabolisms of medicinal natural products.</title>
        <authorList>
            <person name="Kim T."/>
        </authorList>
    </citation>
    <scope>NUCLEOTIDE SEQUENCE [LARGE SCALE GENOMIC DNA]</scope>
    <source>
        <strain evidence="4">TK-2024</strain>
        <tissue evidence="4">Old leaves</tissue>
    </source>
</reference>
<feature type="domain" description="RRM" evidence="3">
    <location>
        <begin position="23"/>
        <end position="89"/>
    </location>
</feature>
<keyword evidence="1" id="KW-0694">RNA-binding</keyword>
<evidence type="ECO:0000256" key="2">
    <source>
        <dbReference type="SAM" id="MobiDB-lite"/>
    </source>
</evidence>
<evidence type="ECO:0000259" key="3">
    <source>
        <dbReference type="PROSITE" id="PS50102"/>
    </source>
</evidence>
<dbReference type="Gene3D" id="3.30.70.330">
    <property type="match status" value="1"/>
</dbReference>
<proteinExistence type="predicted"/>
<dbReference type="SUPFAM" id="SSF54928">
    <property type="entry name" value="RNA-binding domain, RBD"/>
    <property type="match status" value="1"/>
</dbReference>
<dbReference type="PROSITE" id="PS50102">
    <property type="entry name" value="RRM"/>
    <property type="match status" value="1"/>
</dbReference>